<dbReference type="GO" id="GO:0016740">
    <property type="term" value="F:transferase activity"/>
    <property type="evidence" value="ECO:0007669"/>
    <property type="project" value="UniProtKB-KW"/>
</dbReference>
<dbReference type="GeneID" id="26245058"/>
<name>A0A7D5Z1U0_9HYPO</name>
<dbReference type="PROSITE" id="PS00697">
    <property type="entry name" value="DNA_LIGASE_A1"/>
    <property type="match status" value="1"/>
</dbReference>
<organism evidence="2 3">
    <name type="scientific">Metarhizium brunneum</name>
    <dbReference type="NCBI Taxonomy" id="500148"/>
    <lineage>
        <taxon>Eukaryota</taxon>
        <taxon>Fungi</taxon>
        <taxon>Dikarya</taxon>
        <taxon>Ascomycota</taxon>
        <taxon>Pezizomycotina</taxon>
        <taxon>Sordariomycetes</taxon>
        <taxon>Hypocreomycetidae</taxon>
        <taxon>Hypocreales</taxon>
        <taxon>Clavicipitaceae</taxon>
        <taxon>Metarhizium</taxon>
    </lineage>
</organism>
<gene>
    <name evidence="2" type="primary">Mat2b</name>
    <name evidence="2" type="ORF">G6M90_00g003730</name>
</gene>
<keyword evidence="2" id="KW-0808">Transferase</keyword>
<dbReference type="SUPFAM" id="SSF51735">
    <property type="entry name" value="NAD(P)-binding Rossmann-fold domains"/>
    <property type="match status" value="1"/>
</dbReference>
<dbReference type="GO" id="GO:0003909">
    <property type="term" value="F:DNA ligase activity"/>
    <property type="evidence" value="ECO:0007669"/>
    <property type="project" value="InterPro"/>
</dbReference>
<dbReference type="AlphaFoldDB" id="A0A7D5Z1U0"/>
<dbReference type="InterPro" id="IPR005913">
    <property type="entry name" value="dTDP_dehydrorham_reduct"/>
</dbReference>
<dbReference type="KEGG" id="mbrn:26245058"/>
<dbReference type="InterPro" id="IPR029903">
    <property type="entry name" value="RmlD-like-bd"/>
</dbReference>
<dbReference type="GO" id="GO:0048270">
    <property type="term" value="F:methionine adenosyltransferase regulator activity"/>
    <property type="evidence" value="ECO:0007669"/>
    <property type="project" value="TreeGrafter"/>
</dbReference>
<keyword evidence="3" id="KW-1185">Reference proteome</keyword>
<evidence type="ECO:0000313" key="3">
    <source>
        <dbReference type="Proteomes" id="UP000510686"/>
    </source>
</evidence>
<dbReference type="GO" id="GO:0048269">
    <property type="term" value="C:methionine adenosyltransferase complex"/>
    <property type="evidence" value="ECO:0007669"/>
    <property type="project" value="TreeGrafter"/>
</dbReference>
<dbReference type="InterPro" id="IPR036291">
    <property type="entry name" value="NAD(P)-bd_dom_sf"/>
</dbReference>
<dbReference type="CDD" id="cd05254">
    <property type="entry name" value="dTDP_HR_like_SDR_e"/>
    <property type="match status" value="1"/>
</dbReference>
<proteinExistence type="predicted"/>
<accession>A0A7D5Z1U0</accession>
<evidence type="ECO:0000259" key="1">
    <source>
        <dbReference type="Pfam" id="PF04321"/>
    </source>
</evidence>
<dbReference type="GO" id="GO:0006556">
    <property type="term" value="P:S-adenosylmethionine biosynthetic process"/>
    <property type="evidence" value="ECO:0007669"/>
    <property type="project" value="UniProtKB-UniPathway"/>
</dbReference>
<dbReference type="UniPathway" id="UPA00315">
    <property type="reaction ID" value="UER00080"/>
</dbReference>
<feature type="domain" description="RmlD-like substrate binding" evidence="1">
    <location>
        <begin position="9"/>
        <end position="232"/>
    </location>
</feature>
<dbReference type="EMBL" id="CP058932">
    <property type="protein sequence ID" value="QLI64748.1"/>
    <property type="molecule type" value="Genomic_DNA"/>
</dbReference>
<dbReference type="Proteomes" id="UP000510686">
    <property type="component" value="Chromosome 1"/>
</dbReference>
<dbReference type="InterPro" id="IPR016059">
    <property type="entry name" value="DNA_ligase_ATP-dep_CS"/>
</dbReference>
<dbReference type="Gene3D" id="3.40.50.720">
    <property type="entry name" value="NAD(P)-binding Rossmann-like Domain"/>
    <property type="match status" value="1"/>
</dbReference>
<dbReference type="Pfam" id="PF04321">
    <property type="entry name" value="RmlD_sub_bind"/>
    <property type="match status" value="1"/>
</dbReference>
<protein>
    <submittedName>
        <fullName evidence="2">Methionine adenosyltransferase 2 subunit beta</fullName>
    </submittedName>
</protein>
<dbReference type="OrthoDB" id="6235964at2759"/>
<sequence length="374" mass="41582">MASNGRRTALVTGATGLLGREITAAFRQSPKWNVKGTGYSRADGVDILKVNLENEDLNELNTVLDETQPHVIVHSAAQRFPDRVDKDPEGARSLNIAASRRLAQVALSRDILLIYISTDYVFPGIPGDAPYEADATPKPTNLYGQTKFDGERAILEEAAKVGKPGSAIVLRVPVLYGHAETPAESAVNVLMDSVWKAQTEGANIKMDHWAVRYPTNTEDIGRVCRGMFQVLIIPTTHMARFKQYTANFNCALYDLVHDPKRVFVNMATKEFFPDMAAKYLDANGPDHRKALPSILQFSSEDKMTKYEICQLFGKIMGLDTSNIEANTQGNDPNAAVQRPYDCHLSTKALQDLGIDISTCNFVDWWRREIRAFSK</sequence>
<dbReference type="PANTHER" id="PTHR10491">
    <property type="entry name" value="DTDP-4-DEHYDRORHAMNOSE REDUCTASE"/>
    <property type="match status" value="1"/>
</dbReference>
<dbReference type="PANTHER" id="PTHR10491:SF4">
    <property type="entry name" value="METHIONINE ADENOSYLTRANSFERASE 2 SUBUNIT BETA"/>
    <property type="match status" value="1"/>
</dbReference>
<evidence type="ECO:0000313" key="2">
    <source>
        <dbReference type="EMBL" id="QLI64748.1"/>
    </source>
</evidence>
<reference evidence="2 3" key="1">
    <citation type="submission" date="2020-07" db="EMBL/GenBank/DDBJ databases">
        <title>Telomere length de novo assembly of all 7 chromosomes of the fungus, Metarhizium brunneum, using a novel assembly pipeline.</title>
        <authorList>
            <person name="Saud z."/>
            <person name="Kortsinoglou A."/>
            <person name="Kouvelis V.N."/>
            <person name="Butt T.M."/>
        </authorList>
    </citation>
    <scope>NUCLEOTIDE SEQUENCE [LARGE SCALE GENOMIC DNA]</scope>
    <source>
        <strain evidence="2 3">4556</strain>
    </source>
</reference>
<dbReference type="RefSeq" id="XP_014542027.1">
    <property type="nucleotide sequence ID" value="XM_014686541.1"/>
</dbReference>